<dbReference type="RefSeq" id="WP_405339634.1">
    <property type="nucleotide sequence ID" value="NZ_JBANFI010000005.1"/>
</dbReference>
<evidence type="ECO:0000256" key="1">
    <source>
        <dbReference type="ARBA" id="ARBA00010634"/>
    </source>
</evidence>
<comment type="similarity">
    <text evidence="1">Belongs to the MlaA family.</text>
</comment>
<name>A0ABW8PY10_9GAMM</name>
<dbReference type="EMBL" id="JBANFI010000005">
    <property type="protein sequence ID" value="MFK7161185.1"/>
    <property type="molecule type" value="Genomic_DNA"/>
</dbReference>
<dbReference type="PANTHER" id="PTHR30035">
    <property type="entry name" value="LIPOPROTEIN VACJ-RELATED"/>
    <property type="match status" value="1"/>
</dbReference>
<evidence type="ECO:0000313" key="5">
    <source>
        <dbReference type="Proteomes" id="UP001621714"/>
    </source>
</evidence>
<accession>A0ABW8PY10</accession>
<evidence type="ECO:0000256" key="3">
    <source>
        <dbReference type="SAM" id="SignalP"/>
    </source>
</evidence>
<dbReference type="Proteomes" id="UP001621714">
    <property type="component" value="Unassembled WGS sequence"/>
</dbReference>
<comment type="caution">
    <text evidence="4">The sequence shown here is derived from an EMBL/GenBank/DDBJ whole genome shotgun (WGS) entry which is preliminary data.</text>
</comment>
<dbReference type="InterPro" id="IPR007428">
    <property type="entry name" value="MlaA"/>
</dbReference>
<evidence type="ECO:0000313" key="4">
    <source>
        <dbReference type="EMBL" id="MFK7161185.1"/>
    </source>
</evidence>
<proteinExistence type="inferred from homology"/>
<feature type="chain" id="PRO_5046245422" evidence="3">
    <location>
        <begin position="22"/>
        <end position="253"/>
    </location>
</feature>
<keyword evidence="5" id="KW-1185">Reference proteome</keyword>
<feature type="signal peptide" evidence="3">
    <location>
        <begin position="1"/>
        <end position="21"/>
    </location>
</feature>
<organism evidence="4 5">
    <name type="scientific">Marinospirillum alkalitolerans</name>
    <dbReference type="NCBI Taxonomy" id="3123374"/>
    <lineage>
        <taxon>Bacteria</taxon>
        <taxon>Pseudomonadati</taxon>
        <taxon>Pseudomonadota</taxon>
        <taxon>Gammaproteobacteria</taxon>
        <taxon>Oceanospirillales</taxon>
        <taxon>Oceanospirillaceae</taxon>
        <taxon>Marinospirillum</taxon>
    </lineage>
</organism>
<protein>
    <submittedName>
        <fullName evidence="4">VacJ family lipoprotein</fullName>
    </submittedName>
</protein>
<dbReference type="PANTHER" id="PTHR30035:SF3">
    <property type="entry name" value="INTERMEMBRANE PHOSPHOLIPID TRANSPORT SYSTEM LIPOPROTEIN MLAA"/>
    <property type="match status" value="1"/>
</dbReference>
<keyword evidence="2 3" id="KW-0732">Signal</keyword>
<evidence type="ECO:0000256" key="2">
    <source>
        <dbReference type="ARBA" id="ARBA00022729"/>
    </source>
</evidence>
<keyword evidence="4" id="KW-0449">Lipoprotein</keyword>
<dbReference type="Pfam" id="PF04333">
    <property type="entry name" value="MlaA"/>
    <property type="match status" value="1"/>
</dbReference>
<sequence>MNKLLWATLLSLIWLSGCASAPPALPQADDAAWEDVDPVHPQDPYERWNRRVFAFNEQFDTYLFKPTAEFYRWALPDFAQRGVKNFFSNLREPAHLTNNLLQGKPGAAGRDTGRFLINSTLGIAGLLDVATPLGLETSLEDFGQTLNVWGVPQGPYIVWPFIGGQTLTHSLALPVEYWLNPISHIDDATQRYATGGLYLVQLRADFIEAESLIRGDLYSFIRDAYLQRRYFLIRDGVLDQDPFLDQDFNFDDF</sequence>
<dbReference type="PRINTS" id="PR01805">
    <property type="entry name" value="VACJLIPOPROT"/>
</dbReference>
<dbReference type="PROSITE" id="PS51257">
    <property type="entry name" value="PROKAR_LIPOPROTEIN"/>
    <property type="match status" value="1"/>
</dbReference>
<gene>
    <name evidence="4" type="ORF">V6U78_09070</name>
</gene>
<reference evidence="4 5" key="1">
    <citation type="submission" date="2024-02" db="EMBL/GenBank/DDBJ databases">
        <title>Marinospirillum sp. MEB 164 isolated from Lonar lake sediment.</title>
        <authorList>
            <person name="Joshi A."/>
            <person name="Thite S."/>
        </authorList>
    </citation>
    <scope>NUCLEOTIDE SEQUENCE [LARGE SCALE GENOMIC DNA]</scope>
    <source>
        <strain evidence="4 5">MEB164</strain>
    </source>
</reference>